<accession>A0ABS6S447</accession>
<dbReference type="EMBL" id="JABXWD010000695">
    <property type="protein sequence ID" value="MBV6343611.1"/>
    <property type="molecule type" value="Genomic_DNA"/>
</dbReference>
<dbReference type="Proteomes" id="UP001196980">
    <property type="component" value="Unassembled WGS sequence"/>
</dbReference>
<evidence type="ECO:0000313" key="2">
    <source>
        <dbReference type="Proteomes" id="UP001196980"/>
    </source>
</evidence>
<comment type="caution">
    <text evidence="1">The sequence shown here is derived from an EMBL/GenBank/DDBJ whole genome shotgun (WGS) entry which is preliminary data.</text>
</comment>
<organism evidence="1 2">
    <name type="scientific">Candidatus Magnetobacterium casense</name>
    <dbReference type="NCBI Taxonomy" id="1455061"/>
    <lineage>
        <taxon>Bacteria</taxon>
        <taxon>Pseudomonadati</taxon>
        <taxon>Nitrospirota</taxon>
        <taxon>Thermodesulfovibrionia</taxon>
        <taxon>Thermodesulfovibrionales</taxon>
        <taxon>Candidatus Magnetobacteriaceae</taxon>
        <taxon>Candidatus Magnetobacterium</taxon>
    </lineage>
</organism>
<proteinExistence type="predicted"/>
<reference evidence="1 2" key="1">
    <citation type="journal article" date="2020" name="J Geophys Res Biogeosci">
        <title>Magnetotaxis as an Adaptation to Enable Bacterial Shuttling of Microbial Sulfur and Sulfur Cycling Across Aquatic Oxic#Anoxic Interfaces.</title>
        <authorList>
            <person name="Li J."/>
            <person name="Liu P."/>
            <person name="Wang J."/>
            <person name="Roberts A.P."/>
            <person name="Pan Y."/>
        </authorList>
    </citation>
    <scope>NUCLEOTIDE SEQUENCE [LARGE SCALE GENOMIC DNA]</scope>
    <source>
        <strain evidence="1 2">MYR-1_YQ</strain>
    </source>
</reference>
<protein>
    <submittedName>
        <fullName evidence="1">Uncharacterized protein</fullName>
    </submittedName>
</protein>
<evidence type="ECO:0000313" key="1">
    <source>
        <dbReference type="EMBL" id="MBV6343611.1"/>
    </source>
</evidence>
<gene>
    <name evidence="1" type="ORF">HWQ67_18750</name>
</gene>
<name>A0ABS6S447_9BACT</name>
<keyword evidence="2" id="KW-1185">Reference proteome</keyword>
<sequence length="162" mass="18946">MVKAFTTCRNYNQFIAICIPNIWIIDKYLREHRIRSLTRVVSRGWAWHYDKSRLIQISRDKHNPAITYWPHCNFKDSFPNAAEAYPEEWAEYLKKKKRMSLSGMKPDRKKQRRICTSCGREWSSVQGGKLAMCRCGKRSGKIKGRSCNNIQLSENENGIGNS</sequence>